<keyword evidence="4 7" id="KW-0472">Membrane</keyword>
<accession>A0A4S4D2L8</accession>
<keyword evidence="3 7" id="KW-1133">Transmembrane helix</keyword>
<dbReference type="InterPro" id="IPR039306">
    <property type="entry name" value="MYOB"/>
</dbReference>
<evidence type="ECO:0000256" key="6">
    <source>
        <dbReference type="SAM" id="MobiDB-lite"/>
    </source>
</evidence>
<feature type="transmembrane region" description="Helical" evidence="7">
    <location>
        <begin position="20"/>
        <end position="43"/>
    </location>
</feature>
<dbReference type="InterPro" id="IPR007656">
    <property type="entry name" value="GTD-bd"/>
</dbReference>
<evidence type="ECO:0000256" key="2">
    <source>
        <dbReference type="ARBA" id="ARBA00022692"/>
    </source>
</evidence>
<dbReference type="PANTHER" id="PTHR31448">
    <property type="entry name" value="MYOSIN-BINDING PROTEIN 2"/>
    <property type="match status" value="1"/>
</dbReference>
<dbReference type="Proteomes" id="UP000306102">
    <property type="component" value="Unassembled WGS sequence"/>
</dbReference>
<keyword evidence="2 7" id="KW-0812">Transmembrane</keyword>
<reference evidence="9 10" key="1">
    <citation type="journal article" date="2018" name="Proc. Natl. Acad. Sci. U.S.A.">
        <title>Draft genome sequence of Camellia sinensis var. sinensis provides insights into the evolution of the tea genome and tea quality.</title>
        <authorList>
            <person name="Wei C."/>
            <person name="Yang H."/>
            <person name="Wang S."/>
            <person name="Zhao J."/>
            <person name="Liu C."/>
            <person name="Gao L."/>
            <person name="Xia E."/>
            <person name="Lu Y."/>
            <person name="Tai Y."/>
            <person name="She G."/>
            <person name="Sun J."/>
            <person name="Cao H."/>
            <person name="Tong W."/>
            <person name="Gao Q."/>
            <person name="Li Y."/>
            <person name="Deng W."/>
            <person name="Jiang X."/>
            <person name="Wang W."/>
            <person name="Chen Q."/>
            <person name="Zhang S."/>
            <person name="Li H."/>
            <person name="Wu J."/>
            <person name="Wang P."/>
            <person name="Li P."/>
            <person name="Shi C."/>
            <person name="Zheng F."/>
            <person name="Jian J."/>
            <person name="Huang B."/>
            <person name="Shan D."/>
            <person name="Shi M."/>
            <person name="Fang C."/>
            <person name="Yue Y."/>
            <person name="Li F."/>
            <person name="Li D."/>
            <person name="Wei S."/>
            <person name="Han B."/>
            <person name="Jiang C."/>
            <person name="Yin Y."/>
            <person name="Xia T."/>
            <person name="Zhang Z."/>
            <person name="Bennetzen J.L."/>
            <person name="Zhao S."/>
            <person name="Wan X."/>
        </authorList>
    </citation>
    <scope>NUCLEOTIDE SEQUENCE [LARGE SCALE GENOMIC DNA]</scope>
    <source>
        <strain evidence="10">cv. Shuchazao</strain>
        <tissue evidence="9">Leaf</tissue>
    </source>
</reference>
<evidence type="ECO:0000256" key="4">
    <source>
        <dbReference type="ARBA" id="ARBA00023136"/>
    </source>
</evidence>
<organism evidence="9 10">
    <name type="scientific">Camellia sinensis var. sinensis</name>
    <name type="common">China tea</name>
    <dbReference type="NCBI Taxonomy" id="542762"/>
    <lineage>
        <taxon>Eukaryota</taxon>
        <taxon>Viridiplantae</taxon>
        <taxon>Streptophyta</taxon>
        <taxon>Embryophyta</taxon>
        <taxon>Tracheophyta</taxon>
        <taxon>Spermatophyta</taxon>
        <taxon>Magnoliopsida</taxon>
        <taxon>eudicotyledons</taxon>
        <taxon>Gunneridae</taxon>
        <taxon>Pentapetalae</taxon>
        <taxon>asterids</taxon>
        <taxon>Ericales</taxon>
        <taxon>Theaceae</taxon>
        <taxon>Camellia</taxon>
    </lineage>
</organism>
<feature type="compositionally biased region" description="Basic and acidic residues" evidence="6">
    <location>
        <begin position="456"/>
        <end position="470"/>
    </location>
</feature>
<evidence type="ECO:0000313" key="9">
    <source>
        <dbReference type="EMBL" id="THF96512.1"/>
    </source>
</evidence>
<evidence type="ECO:0000313" key="10">
    <source>
        <dbReference type="Proteomes" id="UP000306102"/>
    </source>
</evidence>
<gene>
    <name evidence="9" type="ORF">TEA_025143</name>
</gene>
<evidence type="ECO:0000256" key="7">
    <source>
        <dbReference type="SAM" id="Phobius"/>
    </source>
</evidence>
<evidence type="ECO:0000256" key="1">
    <source>
        <dbReference type="ARBA" id="ARBA00004167"/>
    </source>
</evidence>
<feature type="domain" description="GTD-binding" evidence="8">
    <location>
        <begin position="323"/>
        <end position="421"/>
    </location>
</feature>
<dbReference type="GO" id="GO:0080115">
    <property type="term" value="F:myosin XI tail binding"/>
    <property type="evidence" value="ECO:0007669"/>
    <property type="project" value="UniProtKB-ARBA"/>
</dbReference>
<dbReference type="EMBL" id="SDRB02012855">
    <property type="protein sequence ID" value="THF96512.1"/>
    <property type="molecule type" value="Genomic_DNA"/>
</dbReference>
<feature type="coiled-coil region" evidence="5">
    <location>
        <begin position="357"/>
        <end position="423"/>
    </location>
</feature>
<feature type="compositionally biased region" description="Basic and acidic residues" evidence="6">
    <location>
        <begin position="478"/>
        <end position="488"/>
    </location>
</feature>
<dbReference type="PROSITE" id="PS51775">
    <property type="entry name" value="GTD_BINDING"/>
    <property type="match status" value="1"/>
</dbReference>
<protein>
    <recommendedName>
        <fullName evidence="8">GTD-binding domain-containing protein</fullName>
    </recommendedName>
</protein>
<sequence>MASRPFRHFVEQELGKFPHFVIYAILEWILIIFLFIDGFLAFISNEFAKVFELKIPCLLCTRIDHILVHKNSNSCYNDSICEIHKRDISSLAYCHVHRKLSDIRGMCEGCLLSFATEKESDTDTYKSLAGVLHKDIDNFAEDDQRVGLKYQAGKRDDVVRVEKSEFQPCSCCGEALKMRPSSKTMTRSSSINARLLSQVPAPSPRAPMVTWKNEDSRNLELPHIRLMALKFMSENESELPEDEFGSNLDQSCREGNKNEDIIEEPKTPSFMRGNRFFGIPLTDSASASPRFASRLTKKLQLEKSEFFSEPNDMNAMNEAEGDSILHRLKRQVRLDHKSLIALYMELDEERAASAVAANNAMAMITRLQAEKASVQMEALQYQRMMEEQAEYDQEALQVLKDSLVKREDEIKVLEAELETYREKYGYINRVSSDECDVDADEDYQVFKSQSFSSVSEKSDRGVDHDGENKHNLTPSRLFQEESGERSLDESSLDFEGERDYLLGMLKNLEEKINESPGSDTVNHEDEHTGSENKAILTREVSLIRKRLRAIEADSGFLKHAATTLQKGDEGTKLLTEIALHLRKIRHSLKLPSEDIDA</sequence>
<evidence type="ECO:0000259" key="8">
    <source>
        <dbReference type="PROSITE" id="PS51775"/>
    </source>
</evidence>
<dbReference type="PANTHER" id="PTHR31448:SF9">
    <property type="entry name" value="MYOSIN-BINDING PROTEIN 6-RELATED"/>
    <property type="match status" value="1"/>
</dbReference>
<name>A0A4S4D2L8_CAMSN</name>
<comment type="caution">
    <text evidence="9">The sequence shown here is derived from an EMBL/GenBank/DDBJ whole genome shotgun (WGS) entry which is preliminary data.</text>
</comment>
<proteinExistence type="predicted"/>
<dbReference type="Pfam" id="PF04576">
    <property type="entry name" value="Zein-binding"/>
    <property type="match status" value="1"/>
</dbReference>
<evidence type="ECO:0000256" key="5">
    <source>
        <dbReference type="SAM" id="Coils"/>
    </source>
</evidence>
<dbReference type="AlphaFoldDB" id="A0A4S4D2L8"/>
<evidence type="ECO:0000256" key="3">
    <source>
        <dbReference type="ARBA" id="ARBA00022989"/>
    </source>
</evidence>
<comment type="subcellular location">
    <subcellularLocation>
        <location evidence="1">Membrane</location>
        <topology evidence="1">Single-pass membrane protein</topology>
    </subcellularLocation>
</comment>
<keyword evidence="5" id="KW-0175">Coiled coil</keyword>
<keyword evidence="10" id="KW-1185">Reference proteome</keyword>
<dbReference type="GO" id="GO:0016020">
    <property type="term" value="C:membrane"/>
    <property type="evidence" value="ECO:0007669"/>
    <property type="project" value="UniProtKB-SubCell"/>
</dbReference>
<feature type="region of interest" description="Disordered" evidence="6">
    <location>
        <begin position="454"/>
        <end position="490"/>
    </location>
</feature>